<keyword evidence="4" id="KW-0677">Repeat</keyword>
<comment type="pathway">
    <text evidence="1">Protein modification; protein glycosylation.</text>
</comment>
<evidence type="ECO:0000259" key="6">
    <source>
        <dbReference type="Pfam" id="PF13844"/>
    </source>
</evidence>
<sequence length="651" mass="75871">MKWHSNVYDLLSQKKYSSLVEFYEKLVGDKSADIETYIHLSLSYLLNNQEEDAQAIWLYILSETDHADIEYFVNNLAAIFDEEAKRLTESHEYTHAWVIRQYIREHKPNFLSNLIELISLSIKIECFSLDYLEEWCITELIENHPEINSIELRLVDILLELWSFPDPKIIHFSRICFSKLSSLDTVLPKLISKIVYIGEEQENPTFAADLSEELITVFPEDINVLKAVSRFSHNSRRYKRSVEVSKKLYSKSSTLSLQFISNYQILKSLAYSGSWLEILPIAQLHKELMLKIFNNVSSEEDWELKHLLIAAGAFLSYLQDDLEENRSFHNKIGNLFQKNLRPLALKKSGFNYSSRKKIKIGYIAHTLRRHSVGWLSRWLFEHHDREKFDISIYFINESLEDDFYANFFKSKADSTYSCGLEAREIAQRIQDDKIDILVDLDSVSLNITYEVMALKPAPIQITWLGWDAPGLSTIDYFIADPYVLSDSAQKYYVEKIWRLPHSYVAVDGFEVGIPTLRRSDLNIDIDSVVYLSSQAGAKRHPETASLQMKIIKQVPNSIFLIKTVGDSETIKDFFIHIAQQEGINPNRLRFFPWDPDEYTHRANLLIADVVLDTYPYNGATTTLETLWMGNRPRVERKNERFRVASRLRYRA</sequence>
<evidence type="ECO:0000256" key="5">
    <source>
        <dbReference type="ARBA" id="ARBA00022803"/>
    </source>
</evidence>
<feature type="domain" description="O-GlcNAc transferase C-terminal" evidence="6">
    <location>
        <begin position="518"/>
        <end position="634"/>
    </location>
</feature>
<dbReference type="InterPro" id="IPR051939">
    <property type="entry name" value="Glycosyltr_41/O-GlcNAc_trsf"/>
</dbReference>
<evidence type="ECO:0000256" key="2">
    <source>
        <dbReference type="ARBA" id="ARBA00022676"/>
    </source>
</evidence>
<dbReference type="EMBL" id="JTHE03000116">
    <property type="protein sequence ID" value="MCM1985246.1"/>
    <property type="molecule type" value="Genomic_DNA"/>
</dbReference>
<evidence type="ECO:0000313" key="8">
    <source>
        <dbReference type="Proteomes" id="UP000031561"/>
    </source>
</evidence>
<keyword evidence="5" id="KW-0802">TPR repeat</keyword>
<keyword evidence="8" id="KW-1185">Reference proteome</keyword>
<protein>
    <submittedName>
        <fullName evidence="7">O-linked N-acetylglucosamine transferase, SPINDLY family protein</fullName>
    </submittedName>
</protein>
<keyword evidence="3 7" id="KW-0808">Transferase</keyword>
<dbReference type="Gene3D" id="3.40.50.11380">
    <property type="match status" value="1"/>
</dbReference>
<dbReference type="InterPro" id="IPR029489">
    <property type="entry name" value="OGT/SEC/SPY_C"/>
</dbReference>
<feature type="domain" description="O-GlcNAc transferase C-terminal" evidence="6">
    <location>
        <begin position="352"/>
        <end position="507"/>
    </location>
</feature>
<dbReference type="PANTHER" id="PTHR44835:SF1">
    <property type="entry name" value="PROTEIN O-GLCNAC TRANSFERASE"/>
    <property type="match status" value="1"/>
</dbReference>
<evidence type="ECO:0000256" key="4">
    <source>
        <dbReference type="ARBA" id="ARBA00022737"/>
    </source>
</evidence>
<gene>
    <name evidence="7" type="ORF">QQ91_0020740</name>
</gene>
<proteinExistence type="predicted"/>
<name>A0ABD4T9G2_9CYAN</name>
<comment type="caution">
    <text evidence="7">The sequence shown here is derived from an EMBL/GenBank/DDBJ whole genome shotgun (WGS) entry which is preliminary data.</text>
</comment>
<dbReference type="RefSeq" id="WP_166278085.1">
    <property type="nucleotide sequence ID" value="NZ_JTHE03000116.1"/>
</dbReference>
<dbReference type="Proteomes" id="UP000031561">
    <property type="component" value="Unassembled WGS sequence"/>
</dbReference>
<dbReference type="Pfam" id="PF13844">
    <property type="entry name" value="Glyco_transf_41"/>
    <property type="match status" value="2"/>
</dbReference>
<evidence type="ECO:0000256" key="3">
    <source>
        <dbReference type="ARBA" id="ARBA00022679"/>
    </source>
</evidence>
<reference evidence="7 8" key="1">
    <citation type="journal article" date="2015" name="Genome Announc.">
        <title>Draft Genome Sequence of Filamentous Marine Cyanobacterium Lyngbya confervoides Strain BDU141951.</title>
        <authorList>
            <person name="Chandrababunaidu M.M."/>
            <person name="Sen D."/>
            <person name="Tripathy S."/>
        </authorList>
    </citation>
    <scope>NUCLEOTIDE SEQUENCE [LARGE SCALE GENOMIC DNA]</scope>
    <source>
        <strain evidence="7 8">BDU141951</strain>
    </source>
</reference>
<organism evidence="7 8">
    <name type="scientific">Lyngbya confervoides BDU141951</name>
    <dbReference type="NCBI Taxonomy" id="1574623"/>
    <lineage>
        <taxon>Bacteria</taxon>
        <taxon>Bacillati</taxon>
        <taxon>Cyanobacteriota</taxon>
        <taxon>Cyanophyceae</taxon>
        <taxon>Oscillatoriophycideae</taxon>
        <taxon>Oscillatoriales</taxon>
        <taxon>Microcoleaceae</taxon>
        <taxon>Lyngbya</taxon>
    </lineage>
</organism>
<dbReference type="GO" id="GO:0016757">
    <property type="term" value="F:glycosyltransferase activity"/>
    <property type="evidence" value="ECO:0007669"/>
    <property type="project" value="UniProtKB-KW"/>
</dbReference>
<keyword evidence="2" id="KW-0328">Glycosyltransferase</keyword>
<dbReference type="PANTHER" id="PTHR44835">
    <property type="entry name" value="UDP-N-ACETYLGLUCOSAMINE--PEPTIDE N-ACETYLGLUCOSAMINYLTRANSFERASE SPINDLY-RELATED"/>
    <property type="match status" value="1"/>
</dbReference>
<evidence type="ECO:0000256" key="1">
    <source>
        <dbReference type="ARBA" id="ARBA00004922"/>
    </source>
</evidence>
<accession>A0ABD4T9G2</accession>
<dbReference type="AlphaFoldDB" id="A0ABD4T9G2"/>
<dbReference type="Gene3D" id="3.40.50.2000">
    <property type="entry name" value="Glycogen Phosphorylase B"/>
    <property type="match status" value="1"/>
</dbReference>
<evidence type="ECO:0000313" key="7">
    <source>
        <dbReference type="EMBL" id="MCM1985246.1"/>
    </source>
</evidence>